<dbReference type="EMBL" id="MDTU01000001">
    <property type="protein sequence ID" value="ODN42975.1"/>
    <property type="molecule type" value="Genomic_DNA"/>
</dbReference>
<evidence type="ECO:0000256" key="1">
    <source>
        <dbReference type="ARBA" id="ARBA00005187"/>
    </source>
</evidence>
<dbReference type="InterPro" id="IPR014729">
    <property type="entry name" value="Rossmann-like_a/b/a_fold"/>
</dbReference>
<dbReference type="Gene3D" id="3.60.20.10">
    <property type="entry name" value="Glutamine Phosphoribosylpyrophosphate, subunit 1, domain 1"/>
    <property type="match status" value="1"/>
</dbReference>
<name>A0ABX3A388_9GAMM</name>
<proteinExistence type="inferred from homology"/>
<dbReference type="InterPro" id="IPR017932">
    <property type="entry name" value="GATase_2_dom"/>
</dbReference>
<sequence length="640" mass="73816">MCGILGQINLTNAACEISPPLFKEALEFQQHRGPDGEGVLHEKNFSFGHKRLSIIDLSNHAAQPMLSEDQQVVLTFNGEIYNYLEIKQELVERGYIFKTQSDTEVLLNAYHAFGIACVDRLIGMFAFAIYDKRTQESYIVRDRLGIKPVYYWKGSDRLIFSSEVNSVLKLSSCDKSLNMNAVSSYFSYRYPILDDSFFDGIDSLAAGHYVHIKHGQITVKQYWNLADKFAEQQVDHGEDYYTEKLRELLHSSVHYRMIADVPVGSFLSGGVDSSVVTALMANATDKPIQTFTIGFKEEGYNEFEYSKVIAEQYNTNHHEIQLTGDQYIDEMSKLIAYKGAPLAVPNEVPLYLMSRELKKYITVVLSGEGADELFGGYGRIFRASYDYERLVNQNALSEADKNIFLNNFESEYGRTHFSSELEHFLSLYRYTSFHDKYSMFNQEIDAGKIEGRLTNHFANTFNEIQDYSYFNKMSYAFVKVHLPGLLQRLDTTTMAASVEGRVPFVDHRLVEFAMTVPEKYKLKWLSEKSQQQANTLLAKDISEKYDTPKHILKKSFEAEIPNSILYRKKMGFPVPLNDWFGGEFNDFAREMLLASSAKSRWMYDQKELSRRLEPMNLTNHRNAMTVWMMLSIELFCKQYF</sequence>
<dbReference type="PANTHER" id="PTHR43284:SF1">
    <property type="entry name" value="ASPARAGINE SYNTHETASE"/>
    <property type="match status" value="1"/>
</dbReference>
<comment type="caution">
    <text evidence="9">The sequence shown here is derived from an EMBL/GenBank/DDBJ whole genome shotgun (WGS) entry which is preliminary data.</text>
</comment>
<evidence type="ECO:0000259" key="8">
    <source>
        <dbReference type="PROSITE" id="PS51278"/>
    </source>
</evidence>
<dbReference type="Proteomes" id="UP000094329">
    <property type="component" value="Unassembled WGS sequence"/>
</dbReference>
<dbReference type="PROSITE" id="PS51278">
    <property type="entry name" value="GATASE_TYPE_2"/>
    <property type="match status" value="1"/>
</dbReference>
<comment type="pathway">
    <text evidence="1">Amino-acid biosynthesis; L-asparagine biosynthesis; L-asparagine from L-aspartate (L-Gln route): step 1/1.</text>
</comment>
<dbReference type="Pfam" id="PF00733">
    <property type="entry name" value="Asn_synthase"/>
    <property type="match status" value="1"/>
</dbReference>
<evidence type="ECO:0000256" key="6">
    <source>
        <dbReference type="ARBA" id="ARBA00022962"/>
    </source>
</evidence>
<evidence type="ECO:0000313" key="10">
    <source>
        <dbReference type="Proteomes" id="UP000094329"/>
    </source>
</evidence>
<dbReference type="CDD" id="cd01991">
    <property type="entry name" value="Asn_synthase_B_C"/>
    <property type="match status" value="1"/>
</dbReference>
<dbReference type="Gene3D" id="3.40.50.620">
    <property type="entry name" value="HUPs"/>
    <property type="match status" value="1"/>
</dbReference>
<comment type="catalytic activity">
    <reaction evidence="7">
        <text>L-aspartate + L-glutamine + ATP + H2O = L-asparagine + L-glutamate + AMP + diphosphate + H(+)</text>
        <dbReference type="Rhea" id="RHEA:12228"/>
        <dbReference type="ChEBI" id="CHEBI:15377"/>
        <dbReference type="ChEBI" id="CHEBI:15378"/>
        <dbReference type="ChEBI" id="CHEBI:29985"/>
        <dbReference type="ChEBI" id="CHEBI:29991"/>
        <dbReference type="ChEBI" id="CHEBI:30616"/>
        <dbReference type="ChEBI" id="CHEBI:33019"/>
        <dbReference type="ChEBI" id="CHEBI:58048"/>
        <dbReference type="ChEBI" id="CHEBI:58359"/>
        <dbReference type="ChEBI" id="CHEBI:456215"/>
        <dbReference type="EC" id="6.3.5.4"/>
    </reaction>
</comment>
<dbReference type="PIRSF" id="PIRSF001589">
    <property type="entry name" value="Asn_synthetase_glu-h"/>
    <property type="match status" value="1"/>
</dbReference>
<dbReference type="CDD" id="cd00712">
    <property type="entry name" value="AsnB"/>
    <property type="match status" value="1"/>
</dbReference>
<keyword evidence="10" id="KW-1185">Reference proteome</keyword>
<evidence type="ECO:0000256" key="5">
    <source>
        <dbReference type="ARBA" id="ARBA00022840"/>
    </source>
</evidence>
<evidence type="ECO:0000256" key="2">
    <source>
        <dbReference type="ARBA" id="ARBA00005752"/>
    </source>
</evidence>
<reference evidence="9 10" key="1">
    <citation type="submission" date="2016-08" db="EMBL/GenBank/DDBJ databases">
        <title>Draft genome sequence of Candidatus Piscirickettsia litoralis, from seawater.</title>
        <authorList>
            <person name="Wan X."/>
            <person name="Lee A.J."/>
            <person name="Hou S."/>
            <person name="Donachie S.P."/>
        </authorList>
    </citation>
    <scope>NUCLEOTIDE SEQUENCE [LARGE SCALE GENOMIC DNA]</scope>
    <source>
        <strain evidence="9 10">Y2</strain>
    </source>
</reference>
<dbReference type="SUPFAM" id="SSF56235">
    <property type="entry name" value="N-terminal nucleophile aminohydrolases (Ntn hydrolases)"/>
    <property type="match status" value="1"/>
</dbReference>
<dbReference type="NCBIfam" id="TIGR01536">
    <property type="entry name" value="asn_synth_AEB"/>
    <property type="match status" value="1"/>
</dbReference>
<keyword evidence="5" id="KW-0067">ATP-binding</keyword>
<dbReference type="EC" id="6.3.5.4" evidence="3"/>
<protein>
    <recommendedName>
        <fullName evidence="3">asparagine synthase (glutamine-hydrolyzing)</fullName>
        <ecNumber evidence="3">6.3.5.4</ecNumber>
    </recommendedName>
</protein>
<dbReference type="RefSeq" id="WP_069312771.1">
    <property type="nucleotide sequence ID" value="NZ_MDTU01000001.1"/>
</dbReference>
<dbReference type="InterPro" id="IPR006426">
    <property type="entry name" value="Asn_synth_AEB"/>
</dbReference>
<evidence type="ECO:0000256" key="4">
    <source>
        <dbReference type="ARBA" id="ARBA00022741"/>
    </source>
</evidence>
<evidence type="ECO:0000313" key="9">
    <source>
        <dbReference type="EMBL" id="ODN42975.1"/>
    </source>
</evidence>
<feature type="domain" description="Glutamine amidotransferase type-2" evidence="8">
    <location>
        <begin position="2"/>
        <end position="215"/>
    </location>
</feature>
<dbReference type="PANTHER" id="PTHR43284">
    <property type="entry name" value="ASPARAGINE SYNTHETASE (GLUTAMINE-HYDROLYZING)"/>
    <property type="match status" value="1"/>
</dbReference>
<gene>
    <name evidence="9" type="ORF">BGC07_08640</name>
</gene>
<dbReference type="SUPFAM" id="SSF52402">
    <property type="entry name" value="Adenine nucleotide alpha hydrolases-like"/>
    <property type="match status" value="1"/>
</dbReference>
<accession>A0ABX3A388</accession>
<dbReference type="Pfam" id="PF13537">
    <property type="entry name" value="GATase_7"/>
    <property type="match status" value="1"/>
</dbReference>
<dbReference type="InterPro" id="IPR029055">
    <property type="entry name" value="Ntn_hydrolases_N"/>
</dbReference>
<dbReference type="InterPro" id="IPR001962">
    <property type="entry name" value="Asn_synthase"/>
</dbReference>
<keyword evidence="4" id="KW-0547">Nucleotide-binding</keyword>
<evidence type="ECO:0000256" key="3">
    <source>
        <dbReference type="ARBA" id="ARBA00012737"/>
    </source>
</evidence>
<keyword evidence="6" id="KW-0315">Glutamine amidotransferase</keyword>
<comment type="similarity">
    <text evidence="2">Belongs to the asparagine synthetase family.</text>
</comment>
<dbReference type="InterPro" id="IPR033738">
    <property type="entry name" value="AsnB_N"/>
</dbReference>
<organism evidence="9 10">
    <name type="scientific">Piscirickettsia litoralis</name>
    <dbReference type="NCBI Taxonomy" id="1891921"/>
    <lineage>
        <taxon>Bacteria</taxon>
        <taxon>Pseudomonadati</taxon>
        <taxon>Pseudomonadota</taxon>
        <taxon>Gammaproteobacteria</taxon>
        <taxon>Thiotrichales</taxon>
        <taxon>Piscirickettsiaceae</taxon>
        <taxon>Piscirickettsia</taxon>
    </lineage>
</organism>
<evidence type="ECO:0000256" key="7">
    <source>
        <dbReference type="ARBA" id="ARBA00048741"/>
    </source>
</evidence>
<dbReference type="InterPro" id="IPR051786">
    <property type="entry name" value="ASN_synthetase/amidase"/>
</dbReference>